<proteinExistence type="predicted"/>
<gene>
    <name evidence="2" type="ORF">AXF42_Ash009971</name>
</gene>
<dbReference type="PANTHER" id="PTHR46033">
    <property type="entry name" value="PROTEIN MAIN-LIKE 2"/>
    <property type="match status" value="1"/>
</dbReference>
<dbReference type="STRING" id="1088818.A0A2I0ACG3"/>
<evidence type="ECO:0000313" key="3">
    <source>
        <dbReference type="Proteomes" id="UP000236161"/>
    </source>
</evidence>
<organism evidence="2 3">
    <name type="scientific">Apostasia shenzhenica</name>
    <dbReference type="NCBI Taxonomy" id="1088818"/>
    <lineage>
        <taxon>Eukaryota</taxon>
        <taxon>Viridiplantae</taxon>
        <taxon>Streptophyta</taxon>
        <taxon>Embryophyta</taxon>
        <taxon>Tracheophyta</taxon>
        <taxon>Spermatophyta</taxon>
        <taxon>Magnoliopsida</taxon>
        <taxon>Liliopsida</taxon>
        <taxon>Asparagales</taxon>
        <taxon>Orchidaceae</taxon>
        <taxon>Apostasioideae</taxon>
        <taxon>Apostasia</taxon>
    </lineage>
</organism>
<dbReference type="AlphaFoldDB" id="A0A2I0ACG3"/>
<dbReference type="InterPro" id="IPR044824">
    <property type="entry name" value="MAIN-like"/>
</dbReference>
<keyword evidence="3" id="KW-1185">Reference proteome</keyword>
<evidence type="ECO:0000259" key="1">
    <source>
        <dbReference type="Pfam" id="PF10536"/>
    </source>
</evidence>
<dbReference type="GO" id="GO:0010073">
    <property type="term" value="P:meristem maintenance"/>
    <property type="evidence" value="ECO:0007669"/>
    <property type="project" value="InterPro"/>
</dbReference>
<sequence>MIVTLQDIAIILGVRIDGYRNEINILRQSQVLWTPYTADLLGILSPLCTARSALYLAQVLLIAWVVVEWHMSERVMRQFGYQQHFLLEVPDPNFRRINGQGQASTDWFAEHSLYRRLWRGCSDFVQQPQLVSEDDADALRMYMNWYKSWARLSLIFAEVEPPTSYFSLAPVHNVF</sequence>
<dbReference type="Pfam" id="PF10536">
    <property type="entry name" value="PMD"/>
    <property type="match status" value="1"/>
</dbReference>
<dbReference type="EMBL" id="KZ451999">
    <property type="protein sequence ID" value="PKA53241.1"/>
    <property type="molecule type" value="Genomic_DNA"/>
</dbReference>
<reference evidence="2 3" key="1">
    <citation type="journal article" date="2017" name="Nature">
        <title>The Apostasia genome and the evolution of orchids.</title>
        <authorList>
            <person name="Zhang G.Q."/>
            <person name="Liu K.W."/>
            <person name="Li Z."/>
            <person name="Lohaus R."/>
            <person name="Hsiao Y.Y."/>
            <person name="Niu S.C."/>
            <person name="Wang J.Y."/>
            <person name="Lin Y.C."/>
            <person name="Xu Q."/>
            <person name="Chen L.J."/>
            <person name="Yoshida K."/>
            <person name="Fujiwara S."/>
            <person name="Wang Z.W."/>
            <person name="Zhang Y.Q."/>
            <person name="Mitsuda N."/>
            <person name="Wang M."/>
            <person name="Liu G.H."/>
            <person name="Pecoraro L."/>
            <person name="Huang H.X."/>
            <person name="Xiao X.J."/>
            <person name="Lin M."/>
            <person name="Wu X.Y."/>
            <person name="Wu W.L."/>
            <person name="Chen Y.Y."/>
            <person name="Chang S.B."/>
            <person name="Sakamoto S."/>
            <person name="Ohme-Takagi M."/>
            <person name="Yagi M."/>
            <person name="Zeng S.J."/>
            <person name="Shen C.Y."/>
            <person name="Yeh C.M."/>
            <person name="Luo Y.B."/>
            <person name="Tsai W.C."/>
            <person name="Van de Peer Y."/>
            <person name="Liu Z.J."/>
        </authorList>
    </citation>
    <scope>NUCLEOTIDE SEQUENCE [LARGE SCALE GENOMIC DNA]</scope>
    <source>
        <strain evidence="3">cv. Shenzhen</strain>
        <tissue evidence="2">Stem</tissue>
    </source>
</reference>
<dbReference type="OrthoDB" id="593744at2759"/>
<evidence type="ECO:0000313" key="2">
    <source>
        <dbReference type="EMBL" id="PKA53241.1"/>
    </source>
</evidence>
<name>A0A2I0ACG3_9ASPA</name>
<dbReference type="Proteomes" id="UP000236161">
    <property type="component" value="Unassembled WGS sequence"/>
</dbReference>
<accession>A0A2I0ACG3</accession>
<protein>
    <submittedName>
        <fullName evidence="2">Serine/threonine-protein phosphatase 7 long form like</fullName>
    </submittedName>
</protein>
<dbReference type="PANTHER" id="PTHR46033:SF8">
    <property type="entry name" value="PROTEIN MAINTENANCE OF MERISTEMS-LIKE"/>
    <property type="match status" value="1"/>
</dbReference>
<dbReference type="InterPro" id="IPR019557">
    <property type="entry name" value="AminoTfrase-like_pln_mobile"/>
</dbReference>
<feature type="domain" description="Aminotransferase-like plant mobile" evidence="1">
    <location>
        <begin position="18"/>
        <end position="147"/>
    </location>
</feature>